<feature type="compositionally biased region" description="Low complexity" evidence="1">
    <location>
        <begin position="232"/>
        <end position="246"/>
    </location>
</feature>
<feature type="transmembrane region" description="Helical" evidence="2">
    <location>
        <begin position="9"/>
        <end position="29"/>
    </location>
</feature>
<evidence type="ECO:0000256" key="1">
    <source>
        <dbReference type="SAM" id="MobiDB-lite"/>
    </source>
</evidence>
<organism evidence="3 4">
    <name type="scientific">Massilia norwichensis</name>
    <dbReference type="NCBI Taxonomy" id="1442366"/>
    <lineage>
        <taxon>Bacteria</taxon>
        <taxon>Pseudomonadati</taxon>
        <taxon>Pseudomonadota</taxon>
        <taxon>Betaproteobacteria</taxon>
        <taxon>Burkholderiales</taxon>
        <taxon>Oxalobacteraceae</taxon>
        <taxon>Telluria group</taxon>
        <taxon>Massilia</taxon>
    </lineage>
</organism>
<dbReference type="EMBL" id="JANUGX010000008">
    <property type="protein sequence ID" value="MCS0589381.1"/>
    <property type="molecule type" value="Genomic_DNA"/>
</dbReference>
<evidence type="ECO:0000256" key="2">
    <source>
        <dbReference type="SAM" id="Phobius"/>
    </source>
</evidence>
<keyword evidence="2" id="KW-0812">Transmembrane</keyword>
<keyword evidence="2" id="KW-1133">Transmembrane helix</keyword>
<reference evidence="3 4" key="1">
    <citation type="submission" date="2022-08" db="EMBL/GenBank/DDBJ databases">
        <title>Reclassification of Massilia species as members of the genera Telluria, Duganella, Pseudoduganella, Mokoshia gen. nov. and Zemynaea gen. nov. using orthogonal and non-orthogonal genome-based approaches.</title>
        <authorList>
            <person name="Bowman J.P."/>
        </authorList>
    </citation>
    <scope>NUCLEOTIDE SEQUENCE [LARGE SCALE GENOMIC DNA]</scope>
    <source>
        <strain evidence="3 4">LMG 28164</strain>
    </source>
</reference>
<protein>
    <submittedName>
        <fullName evidence="3">Type II secretion system GspH family protein</fullName>
    </submittedName>
</protein>
<feature type="compositionally biased region" description="Basic and acidic residues" evidence="1">
    <location>
        <begin position="256"/>
        <end position="267"/>
    </location>
</feature>
<dbReference type="RefSeq" id="WP_258845145.1">
    <property type="nucleotide sequence ID" value="NZ_JANUGX010000008.1"/>
</dbReference>
<dbReference type="Proteomes" id="UP001205560">
    <property type="component" value="Unassembled WGS sequence"/>
</dbReference>
<keyword evidence="4" id="KW-1185">Reference proteome</keyword>
<evidence type="ECO:0000313" key="3">
    <source>
        <dbReference type="EMBL" id="MCS0589381.1"/>
    </source>
</evidence>
<gene>
    <name evidence="3" type="ORF">NX782_09195</name>
</gene>
<comment type="caution">
    <text evidence="3">The sequence shown here is derived from an EMBL/GenBank/DDBJ whole genome shotgun (WGS) entry which is preliminary data.</text>
</comment>
<accession>A0ABT2A5B4</accession>
<name>A0ABT2A5B4_9BURK</name>
<feature type="compositionally biased region" description="Pro residues" evidence="1">
    <location>
        <begin position="195"/>
        <end position="207"/>
    </location>
</feature>
<sequence length="267" mass="28029">MRRRRQDGFTYVGLIVLVTIIGLVGAATLKADALLRRAAAEEELLEIGAAFSAALTSYAEATPRGQPQQPPSLEELLKDPRVPGIRRHLRKVFVDPITGKAEWGIVWLNKGSGIDGAGGSGVLAVYSLSQAKPLKQSGFDARFQELDGKEHLADWKFAATGQGVVQGQPGQPGQPPLQPGQPGQPGQPPLFGQPGQPPQNPSEPPSLFPGRGNPGSTTPAPVPPPPAPPPENVAAPEPVEPPSEAAGSGDDEKDEKDETAARDASRR</sequence>
<keyword evidence="2" id="KW-0472">Membrane</keyword>
<feature type="region of interest" description="Disordered" evidence="1">
    <location>
        <begin position="163"/>
        <end position="267"/>
    </location>
</feature>
<evidence type="ECO:0000313" key="4">
    <source>
        <dbReference type="Proteomes" id="UP001205560"/>
    </source>
</evidence>
<feature type="compositionally biased region" description="Pro residues" evidence="1">
    <location>
        <begin position="220"/>
        <end position="231"/>
    </location>
</feature>
<proteinExistence type="predicted"/>